<dbReference type="AlphaFoldDB" id="A0A319DG29"/>
<gene>
    <name evidence="1" type="ORF">BO71DRAFT_434289</name>
</gene>
<reference evidence="1 2" key="1">
    <citation type="submission" date="2018-02" db="EMBL/GenBank/DDBJ databases">
        <title>The genomes of Aspergillus section Nigri reveals drivers in fungal speciation.</title>
        <authorList>
            <consortium name="DOE Joint Genome Institute"/>
            <person name="Vesth T.C."/>
            <person name="Nybo J."/>
            <person name="Theobald S."/>
            <person name="Brandl J."/>
            <person name="Frisvad J.C."/>
            <person name="Nielsen K.F."/>
            <person name="Lyhne E.K."/>
            <person name="Kogle M.E."/>
            <person name="Kuo A."/>
            <person name="Riley R."/>
            <person name="Clum A."/>
            <person name="Nolan M."/>
            <person name="Lipzen A."/>
            <person name="Salamov A."/>
            <person name="Henrissat B."/>
            <person name="Wiebenga A."/>
            <person name="De vries R.P."/>
            <person name="Grigoriev I.V."/>
            <person name="Mortensen U.H."/>
            <person name="Andersen M.R."/>
            <person name="Baker S.E."/>
        </authorList>
    </citation>
    <scope>NUCLEOTIDE SEQUENCE [LARGE SCALE GENOMIC DNA]</scope>
    <source>
        <strain evidence="1 2">CBS 707.79</strain>
    </source>
</reference>
<evidence type="ECO:0000313" key="2">
    <source>
        <dbReference type="Proteomes" id="UP000247810"/>
    </source>
</evidence>
<dbReference type="EMBL" id="KZ826003">
    <property type="protein sequence ID" value="PYH90003.1"/>
    <property type="molecule type" value="Genomic_DNA"/>
</dbReference>
<keyword evidence="2" id="KW-1185">Reference proteome</keyword>
<proteinExistence type="predicted"/>
<protein>
    <recommendedName>
        <fullName evidence="3">Heterokaryon incompatibility domain-containing protein</fullName>
    </recommendedName>
</protein>
<dbReference type="PANTHER" id="PTHR33112:SF9">
    <property type="entry name" value="HETEROKARYON INCOMPATIBILITY DOMAIN-CONTAINING PROTEIN"/>
    <property type="match status" value="1"/>
</dbReference>
<accession>A0A319DG29</accession>
<sequence>MKLVEAYSCRQLTYFSDRLTALRGVASKFADSDPGPYSWGIWGEGVAIQLAWRTWRQLESLDYPSWSWASVYGPCYFAESNRRPNGFSSACDWIQLPTESNPDNDMYSRILVISSVVVDASIYLDGEDRRELTVKVNIGDRRYEIAEDSTQWHERAKGRGNVPEEDHLIDGDSVVCMALLTYQETDWIRPYTRTWLVLRRSSQEENLYRRVAILHINWSGHELERNLADFEHHIAPFAEKRALQII</sequence>
<dbReference type="VEuPathDB" id="FungiDB:BO71DRAFT_434289"/>
<organism evidence="1 2">
    <name type="scientific">Aspergillus ellipticus CBS 707.79</name>
    <dbReference type="NCBI Taxonomy" id="1448320"/>
    <lineage>
        <taxon>Eukaryota</taxon>
        <taxon>Fungi</taxon>
        <taxon>Dikarya</taxon>
        <taxon>Ascomycota</taxon>
        <taxon>Pezizomycotina</taxon>
        <taxon>Eurotiomycetes</taxon>
        <taxon>Eurotiomycetidae</taxon>
        <taxon>Eurotiales</taxon>
        <taxon>Aspergillaceae</taxon>
        <taxon>Aspergillus</taxon>
        <taxon>Aspergillus subgen. Circumdati</taxon>
    </lineage>
</organism>
<evidence type="ECO:0000313" key="1">
    <source>
        <dbReference type="EMBL" id="PYH90003.1"/>
    </source>
</evidence>
<dbReference type="PANTHER" id="PTHR33112">
    <property type="entry name" value="DOMAIN PROTEIN, PUTATIVE-RELATED"/>
    <property type="match status" value="1"/>
</dbReference>
<dbReference type="OrthoDB" id="5125733at2759"/>
<dbReference type="Proteomes" id="UP000247810">
    <property type="component" value="Unassembled WGS sequence"/>
</dbReference>
<evidence type="ECO:0008006" key="3">
    <source>
        <dbReference type="Google" id="ProtNLM"/>
    </source>
</evidence>
<name>A0A319DG29_9EURO</name>